<dbReference type="InterPro" id="IPR011704">
    <property type="entry name" value="ATPase_dyneun-rel_AAA"/>
</dbReference>
<dbReference type="PANTHER" id="PTHR42759:SF1">
    <property type="entry name" value="MAGNESIUM-CHELATASE SUBUNIT CHLD"/>
    <property type="match status" value="1"/>
</dbReference>
<feature type="domain" description="AAA+ ATPase" evidence="1">
    <location>
        <begin position="29"/>
        <end position="178"/>
    </location>
</feature>
<comment type="caution">
    <text evidence="2">The sequence shown here is derived from an EMBL/GenBank/DDBJ whole genome shotgun (WGS) entry which is preliminary data.</text>
</comment>
<dbReference type="EMBL" id="JAGGKT010000020">
    <property type="protein sequence ID" value="MBP1934368.1"/>
    <property type="molecule type" value="Genomic_DNA"/>
</dbReference>
<dbReference type="RefSeq" id="WP_209812367.1">
    <property type="nucleotide sequence ID" value="NZ_JAGGKT010000020.1"/>
</dbReference>
<evidence type="ECO:0000259" key="1">
    <source>
        <dbReference type="SMART" id="SM00382"/>
    </source>
</evidence>
<name>A0ABS4GVS2_9BACL</name>
<evidence type="ECO:0000313" key="2">
    <source>
        <dbReference type="EMBL" id="MBP1934368.1"/>
    </source>
</evidence>
<accession>A0ABS4GVS2</accession>
<protein>
    <submittedName>
        <fullName evidence="2">Nitric oxide reductase NorQ protein</fullName>
    </submittedName>
</protein>
<reference evidence="2 3" key="1">
    <citation type="submission" date="2021-03" db="EMBL/GenBank/DDBJ databases">
        <title>Genomic Encyclopedia of Type Strains, Phase IV (KMG-IV): sequencing the most valuable type-strain genomes for metagenomic binning, comparative biology and taxonomic classification.</title>
        <authorList>
            <person name="Goeker M."/>
        </authorList>
    </citation>
    <scope>NUCLEOTIDE SEQUENCE [LARGE SCALE GENOMIC DNA]</scope>
    <source>
        <strain evidence="2 3">DSM 24738</strain>
    </source>
</reference>
<dbReference type="Pfam" id="PF07728">
    <property type="entry name" value="AAA_5"/>
    <property type="match status" value="1"/>
</dbReference>
<keyword evidence="3" id="KW-1185">Reference proteome</keyword>
<gene>
    <name evidence="2" type="ORF">J2Z37_004388</name>
</gene>
<dbReference type="InterPro" id="IPR050764">
    <property type="entry name" value="CbbQ/NirQ/NorQ/GpvN"/>
</dbReference>
<dbReference type="PANTHER" id="PTHR42759">
    <property type="entry name" value="MOXR FAMILY PROTEIN"/>
    <property type="match status" value="1"/>
</dbReference>
<dbReference type="CDD" id="cd00009">
    <property type="entry name" value="AAA"/>
    <property type="match status" value="1"/>
</dbReference>
<dbReference type="SMART" id="SM00382">
    <property type="entry name" value="AAA"/>
    <property type="match status" value="1"/>
</dbReference>
<sequence length="276" mass="31461">MNWGENLLDVPGFYIEEQTLRVIQDYMFSGFHILLSGNPGCGKTEFGQVWAKAYGLPYHKVNSGAIRSPRDWFGRWEFREGKGTIFVPSKFIEMIEQPGLIIIDEINRTTPDNHNPIMNILDGNREVYVEELNRMVHVHEKTLFLATRNIGRQHTGTFHLDHALEDRFQEIRLLLPPESAIIDLLQKRYPINTEDARQIAAITRKLNDMYEEELLSKTMGLRPALAAAALLARGNTLKTALTYSFVNRYSHEGGTDSEQTSVIQAIQGVVGYRVLT</sequence>
<dbReference type="InterPro" id="IPR027417">
    <property type="entry name" value="P-loop_NTPase"/>
</dbReference>
<dbReference type="Proteomes" id="UP001519343">
    <property type="component" value="Unassembled WGS sequence"/>
</dbReference>
<proteinExistence type="predicted"/>
<dbReference type="Gene3D" id="3.40.50.300">
    <property type="entry name" value="P-loop containing nucleotide triphosphate hydrolases"/>
    <property type="match status" value="1"/>
</dbReference>
<dbReference type="SUPFAM" id="SSF52540">
    <property type="entry name" value="P-loop containing nucleoside triphosphate hydrolases"/>
    <property type="match status" value="1"/>
</dbReference>
<dbReference type="InterPro" id="IPR003593">
    <property type="entry name" value="AAA+_ATPase"/>
</dbReference>
<evidence type="ECO:0000313" key="3">
    <source>
        <dbReference type="Proteomes" id="UP001519343"/>
    </source>
</evidence>
<organism evidence="2 3">
    <name type="scientific">Ammoniphilus resinae</name>
    <dbReference type="NCBI Taxonomy" id="861532"/>
    <lineage>
        <taxon>Bacteria</taxon>
        <taxon>Bacillati</taxon>
        <taxon>Bacillota</taxon>
        <taxon>Bacilli</taxon>
        <taxon>Bacillales</taxon>
        <taxon>Paenibacillaceae</taxon>
        <taxon>Aneurinibacillus group</taxon>
        <taxon>Ammoniphilus</taxon>
    </lineage>
</organism>